<evidence type="ECO:0000256" key="4">
    <source>
        <dbReference type="ARBA" id="ARBA00022525"/>
    </source>
</evidence>
<accession>A0A2U1PX37</accession>
<dbReference type="GO" id="GO:0071555">
    <property type="term" value="P:cell wall organization"/>
    <property type="evidence" value="ECO:0007669"/>
    <property type="project" value="UniProtKB-KW"/>
</dbReference>
<comment type="subcellular location">
    <subcellularLocation>
        <location evidence="1">Secreted</location>
        <location evidence="1">Cell wall</location>
    </subcellularLocation>
</comment>
<keyword evidence="6 8" id="KW-0326">Glycosidase</keyword>
<protein>
    <submittedName>
        <fullName evidence="10">Pectin lyase-like superfamily protein</fullName>
    </submittedName>
</protein>
<evidence type="ECO:0000256" key="9">
    <source>
        <dbReference type="SAM" id="SignalP"/>
    </source>
</evidence>
<keyword evidence="5 8" id="KW-0378">Hydrolase</keyword>
<sequence>MSWQIGRMVHLVTLVLVFLTCMLSSALGASSSTKISLVSTTIFDVMKYGARGDGKTNDSPAFMNAWKAACQAQGNKRSILVIPRGRTFLLRPISFNGPCKPSNIFVQVSGNIVGPTKKTDWLGSHIDTWLSFSMVNGLTVSGSGRIDGQGPIWWENACIGTPAPVHLVTLVLVFLTCMLSSALGASSSTKISLVSTTIFDVMKYGARGDGKTNDSPAFMNAWKAACQAQGNKRSILVIPRGRTFLLRPISFNGPCKPSNIFVQVSGNIVGPTKKTDWLGSHIDTWLSFSMVNGLTVSGSGRIDGQGPIWWKNACIGTPAPGTTCHAPVALQFKRCNGLRLNGLTHVNSPRVHITITTCKGVILSNLHIMAPETSPNTDGINVAGDDCIAISGGSSNIKISGIMCGPGHGISIGALGHGGFDVVENIDVRNCTMKKTLTGVRIKSWQGGSGYARRISFAGIKFDAVYNPIIIDQYYCPTQKDCITSVRDDCIAISGGSSNIKISGIMCGPGHGISIGALGHGGFDVVENIDVRNCTMKKTLTGVRIKSWQGGSGYARRISFAGIKFDAVYNPIIIDQYYCPTQKDCITSTSAVKLSDITFRGISGTSSMDNVINISCSKTVPCTNIVVDRVYIKSAIPGRKVYGSCINAHGRASHVKPFLSCLKP</sequence>
<dbReference type="GO" id="GO:0016829">
    <property type="term" value="F:lyase activity"/>
    <property type="evidence" value="ECO:0007669"/>
    <property type="project" value="UniProtKB-KW"/>
</dbReference>
<dbReference type="InterPro" id="IPR000743">
    <property type="entry name" value="Glyco_hydro_28"/>
</dbReference>
<dbReference type="GO" id="GO:0005975">
    <property type="term" value="P:carbohydrate metabolic process"/>
    <property type="evidence" value="ECO:0007669"/>
    <property type="project" value="InterPro"/>
</dbReference>
<dbReference type="Gene3D" id="2.160.20.10">
    <property type="entry name" value="Single-stranded right-handed beta-helix, Pectin lyase-like"/>
    <property type="match status" value="3"/>
</dbReference>
<evidence type="ECO:0000256" key="5">
    <source>
        <dbReference type="ARBA" id="ARBA00022801"/>
    </source>
</evidence>
<reference evidence="10 11" key="1">
    <citation type="journal article" date="2018" name="Mol. Plant">
        <title>The genome of Artemisia annua provides insight into the evolution of Asteraceae family and artemisinin biosynthesis.</title>
        <authorList>
            <person name="Shen Q."/>
            <person name="Zhang L."/>
            <person name="Liao Z."/>
            <person name="Wang S."/>
            <person name="Yan T."/>
            <person name="Shi P."/>
            <person name="Liu M."/>
            <person name="Fu X."/>
            <person name="Pan Q."/>
            <person name="Wang Y."/>
            <person name="Lv Z."/>
            <person name="Lu X."/>
            <person name="Zhang F."/>
            <person name="Jiang W."/>
            <person name="Ma Y."/>
            <person name="Chen M."/>
            <person name="Hao X."/>
            <person name="Li L."/>
            <person name="Tang Y."/>
            <person name="Lv G."/>
            <person name="Zhou Y."/>
            <person name="Sun X."/>
            <person name="Brodelius P.E."/>
            <person name="Rose J.K.C."/>
            <person name="Tang K."/>
        </authorList>
    </citation>
    <scope>NUCLEOTIDE SEQUENCE [LARGE SCALE GENOMIC DNA]</scope>
    <source>
        <strain evidence="11">cv. Huhao1</strain>
        <tissue evidence="10">Leaf</tissue>
    </source>
</reference>
<feature type="chain" id="PRO_5015781226" evidence="9">
    <location>
        <begin position="29"/>
        <end position="664"/>
    </location>
</feature>
<evidence type="ECO:0000256" key="3">
    <source>
        <dbReference type="ARBA" id="ARBA00022512"/>
    </source>
</evidence>
<dbReference type="SUPFAM" id="SSF51126">
    <property type="entry name" value="Pectin lyase-like"/>
    <property type="match status" value="3"/>
</dbReference>
<evidence type="ECO:0000256" key="8">
    <source>
        <dbReference type="RuleBase" id="RU361169"/>
    </source>
</evidence>
<gene>
    <name evidence="10" type="ORF">CTI12_AA101240</name>
</gene>
<dbReference type="OrthoDB" id="187139at2759"/>
<dbReference type="Pfam" id="PF00295">
    <property type="entry name" value="Glyco_hydro_28"/>
    <property type="match status" value="2"/>
</dbReference>
<evidence type="ECO:0000256" key="2">
    <source>
        <dbReference type="ARBA" id="ARBA00008834"/>
    </source>
</evidence>
<keyword evidence="7" id="KW-0961">Cell wall biogenesis/degradation</keyword>
<keyword evidence="9" id="KW-0732">Signal</keyword>
<comment type="caution">
    <text evidence="10">The sequence shown here is derived from an EMBL/GenBank/DDBJ whole genome shotgun (WGS) entry which is preliminary data.</text>
</comment>
<dbReference type="AlphaFoldDB" id="A0A2U1PX37"/>
<keyword evidence="10" id="KW-0456">Lyase</keyword>
<dbReference type="InterPro" id="IPR006626">
    <property type="entry name" value="PbH1"/>
</dbReference>
<dbReference type="InterPro" id="IPR011050">
    <property type="entry name" value="Pectin_lyase_fold/virulence"/>
</dbReference>
<feature type="signal peptide" evidence="9">
    <location>
        <begin position="1"/>
        <end position="28"/>
    </location>
</feature>
<evidence type="ECO:0000256" key="7">
    <source>
        <dbReference type="ARBA" id="ARBA00023316"/>
    </source>
</evidence>
<keyword evidence="3" id="KW-0134">Cell wall</keyword>
<dbReference type="PANTHER" id="PTHR31375">
    <property type="match status" value="1"/>
</dbReference>
<organism evidence="10 11">
    <name type="scientific">Artemisia annua</name>
    <name type="common">Sweet wormwood</name>
    <dbReference type="NCBI Taxonomy" id="35608"/>
    <lineage>
        <taxon>Eukaryota</taxon>
        <taxon>Viridiplantae</taxon>
        <taxon>Streptophyta</taxon>
        <taxon>Embryophyta</taxon>
        <taxon>Tracheophyta</taxon>
        <taxon>Spermatophyta</taxon>
        <taxon>Magnoliopsida</taxon>
        <taxon>eudicotyledons</taxon>
        <taxon>Gunneridae</taxon>
        <taxon>Pentapetalae</taxon>
        <taxon>asterids</taxon>
        <taxon>campanulids</taxon>
        <taxon>Asterales</taxon>
        <taxon>Asteraceae</taxon>
        <taxon>Asteroideae</taxon>
        <taxon>Anthemideae</taxon>
        <taxon>Artemisiinae</taxon>
        <taxon>Artemisia</taxon>
    </lineage>
</organism>
<dbReference type="SMART" id="SM00710">
    <property type="entry name" value="PbH1"/>
    <property type="match status" value="5"/>
</dbReference>
<comment type="similarity">
    <text evidence="2 8">Belongs to the glycosyl hydrolase 28 family.</text>
</comment>
<dbReference type="GO" id="GO:0004650">
    <property type="term" value="F:polygalacturonase activity"/>
    <property type="evidence" value="ECO:0007669"/>
    <property type="project" value="InterPro"/>
</dbReference>
<evidence type="ECO:0000256" key="6">
    <source>
        <dbReference type="ARBA" id="ARBA00023295"/>
    </source>
</evidence>
<dbReference type="STRING" id="35608.A0A2U1PX37"/>
<dbReference type="InterPro" id="IPR012334">
    <property type="entry name" value="Pectin_lyas_fold"/>
</dbReference>
<evidence type="ECO:0000313" key="11">
    <source>
        <dbReference type="Proteomes" id="UP000245207"/>
    </source>
</evidence>
<dbReference type="EMBL" id="PKPP01000641">
    <property type="protein sequence ID" value="PWA90286.1"/>
    <property type="molecule type" value="Genomic_DNA"/>
</dbReference>
<proteinExistence type="inferred from homology"/>
<evidence type="ECO:0000256" key="1">
    <source>
        <dbReference type="ARBA" id="ARBA00004191"/>
    </source>
</evidence>
<dbReference type="Proteomes" id="UP000245207">
    <property type="component" value="Unassembled WGS sequence"/>
</dbReference>
<keyword evidence="11" id="KW-1185">Reference proteome</keyword>
<keyword evidence="4" id="KW-0964">Secreted</keyword>
<evidence type="ECO:0000313" key="10">
    <source>
        <dbReference type="EMBL" id="PWA90286.1"/>
    </source>
</evidence>
<name>A0A2U1PX37_ARTAN</name>